<keyword evidence="4 7" id="KW-0285">Flavoprotein</keyword>
<dbReference type="InterPro" id="IPR050741">
    <property type="entry name" value="Acyl-CoA_dehydrogenase"/>
</dbReference>
<dbReference type="AlphaFoldDB" id="A0A5J5EQZ0"/>
<dbReference type="GO" id="GO:0033539">
    <property type="term" value="P:fatty acid beta-oxidation using acyl-CoA dehydrogenase"/>
    <property type="evidence" value="ECO:0007669"/>
    <property type="project" value="TreeGrafter"/>
</dbReference>
<dbReference type="GO" id="GO:0003995">
    <property type="term" value="F:acyl-CoA dehydrogenase activity"/>
    <property type="evidence" value="ECO:0007669"/>
    <property type="project" value="TreeGrafter"/>
</dbReference>
<dbReference type="InParanoid" id="A0A5J5EQZ0"/>
<keyword evidence="5 7" id="KW-0274">FAD</keyword>
<keyword evidence="12" id="KW-1185">Reference proteome</keyword>
<evidence type="ECO:0000256" key="4">
    <source>
        <dbReference type="ARBA" id="ARBA00022630"/>
    </source>
</evidence>
<feature type="domain" description="Acyl-CoA dehydrogenase/oxidase N-terminal" evidence="10">
    <location>
        <begin position="16"/>
        <end position="143"/>
    </location>
</feature>
<reference evidence="11 12" key="1">
    <citation type="submission" date="2019-09" db="EMBL/GenBank/DDBJ databases">
        <title>Draft genome of the ectomycorrhizal ascomycete Sphaerosporella brunnea.</title>
        <authorList>
            <consortium name="DOE Joint Genome Institute"/>
            <person name="Benucci G.M."/>
            <person name="Marozzi G."/>
            <person name="Antonielli L."/>
            <person name="Sanchez S."/>
            <person name="Marco P."/>
            <person name="Wang X."/>
            <person name="Falini L.B."/>
            <person name="Barry K."/>
            <person name="Haridas S."/>
            <person name="Lipzen A."/>
            <person name="Labutti K."/>
            <person name="Grigoriev I.V."/>
            <person name="Murat C."/>
            <person name="Martin F."/>
            <person name="Albertini E."/>
            <person name="Donnini D."/>
            <person name="Bonito G."/>
        </authorList>
    </citation>
    <scope>NUCLEOTIDE SEQUENCE [LARGE SCALE GENOMIC DNA]</scope>
    <source>
        <strain evidence="11 12">Sb_GMNB300</strain>
    </source>
</reference>
<feature type="domain" description="Acyl-CoA dehydrogenase/oxidase C-terminal" evidence="8">
    <location>
        <begin position="261"/>
        <end position="411"/>
    </location>
</feature>
<dbReference type="PANTHER" id="PTHR48083">
    <property type="entry name" value="MEDIUM-CHAIN SPECIFIC ACYL-COA DEHYDROGENASE, MITOCHONDRIAL-RELATED"/>
    <property type="match status" value="1"/>
</dbReference>
<dbReference type="PANTHER" id="PTHR48083:SF13">
    <property type="entry name" value="ACYL-COA DEHYDROGENASE FAMILY MEMBER 11"/>
    <property type="match status" value="1"/>
</dbReference>
<comment type="similarity">
    <text evidence="2 7">Belongs to the acyl-CoA dehydrogenase family.</text>
</comment>
<dbReference type="OrthoDB" id="434771at2759"/>
<dbReference type="InterPro" id="IPR036250">
    <property type="entry name" value="AcylCo_DH-like_C"/>
</dbReference>
<proteinExistence type="inferred from homology"/>
<dbReference type="Pfam" id="PF02771">
    <property type="entry name" value="Acyl-CoA_dh_N"/>
    <property type="match status" value="1"/>
</dbReference>
<evidence type="ECO:0000256" key="7">
    <source>
        <dbReference type="RuleBase" id="RU362125"/>
    </source>
</evidence>
<comment type="caution">
    <text evidence="11">The sequence shown here is derived from an EMBL/GenBank/DDBJ whole genome shotgun (WGS) entry which is preliminary data.</text>
</comment>
<dbReference type="InterPro" id="IPR013786">
    <property type="entry name" value="AcylCoA_DH/ox_N"/>
</dbReference>
<dbReference type="FunFam" id="2.40.110.10:FF:000002">
    <property type="entry name" value="Acyl-CoA dehydrogenase fadE12"/>
    <property type="match status" value="1"/>
</dbReference>
<evidence type="ECO:0000256" key="6">
    <source>
        <dbReference type="ARBA" id="ARBA00023002"/>
    </source>
</evidence>
<dbReference type="Proteomes" id="UP000326924">
    <property type="component" value="Unassembled WGS sequence"/>
</dbReference>
<keyword evidence="6 7" id="KW-0560">Oxidoreductase</keyword>
<dbReference type="Gene3D" id="1.20.140.10">
    <property type="entry name" value="Butyryl-CoA Dehydrogenase, subunit A, domain 3"/>
    <property type="match status" value="1"/>
</dbReference>
<dbReference type="Gene3D" id="1.10.540.10">
    <property type="entry name" value="Acyl-CoA dehydrogenase/oxidase, N-terminal domain"/>
    <property type="match status" value="1"/>
</dbReference>
<comment type="subunit">
    <text evidence="3">Homodimer.</text>
</comment>
<evidence type="ECO:0000256" key="1">
    <source>
        <dbReference type="ARBA" id="ARBA00001974"/>
    </source>
</evidence>
<protein>
    <submittedName>
        <fullName evidence="11">Acyl-CoA dehydrogenase/oxidase</fullName>
    </submittedName>
</protein>
<accession>A0A5J5EQZ0</accession>
<organism evidence="11 12">
    <name type="scientific">Sphaerosporella brunnea</name>
    <dbReference type="NCBI Taxonomy" id="1250544"/>
    <lineage>
        <taxon>Eukaryota</taxon>
        <taxon>Fungi</taxon>
        <taxon>Dikarya</taxon>
        <taxon>Ascomycota</taxon>
        <taxon>Pezizomycotina</taxon>
        <taxon>Pezizomycetes</taxon>
        <taxon>Pezizales</taxon>
        <taxon>Pyronemataceae</taxon>
        <taxon>Sphaerosporella</taxon>
    </lineage>
</organism>
<dbReference type="Pfam" id="PF02770">
    <property type="entry name" value="Acyl-CoA_dh_M"/>
    <property type="match status" value="1"/>
</dbReference>
<evidence type="ECO:0000313" key="11">
    <source>
        <dbReference type="EMBL" id="KAA8900326.1"/>
    </source>
</evidence>
<evidence type="ECO:0000259" key="10">
    <source>
        <dbReference type="Pfam" id="PF02771"/>
    </source>
</evidence>
<feature type="domain" description="Acyl-CoA oxidase/dehydrogenase middle" evidence="9">
    <location>
        <begin position="147"/>
        <end position="249"/>
    </location>
</feature>
<evidence type="ECO:0000256" key="3">
    <source>
        <dbReference type="ARBA" id="ARBA00011738"/>
    </source>
</evidence>
<comment type="cofactor">
    <cofactor evidence="1 7">
        <name>FAD</name>
        <dbReference type="ChEBI" id="CHEBI:57692"/>
    </cofactor>
</comment>
<dbReference type="EMBL" id="VXIS01000155">
    <property type="protein sequence ID" value="KAA8900326.1"/>
    <property type="molecule type" value="Genomic_DNA"/>
</dbReference>
<gene>
    <name evidence="11" type="ORF">FN846DRAFT_781837</name>
</gene>
<dbReference type="InterPro" id="IPR037069">
    <property type="entry name" value="AcylCoA_DH/ox_N_sf"/>
</dbReference>
<sequence>MTILNIPPLVADKISPHAKELLKKVEAFIEEECEPANQLLEAQMPTNPRERFLNTYPAIIDTLKAKAKKLGLWNLFLSNVHYREGVALTNLEYALIAEMLGRCHIASEAMNCSAPDTGNMETLAKYGNEAQKARWLAPLLSGEVRSAFVMTERYVASSDAKNINLSIRREGNEYVLNGTKWWSSGAGDPRCKIYLVMGKTDPNHKDPYKQQSVVLVPHDTPGVTVVRALSVFGYDDAPHGHCELSFKNVRVPAENILLGEGRGFEIIQGRLGPGRIHHCMRSIGVASAALDLLILRTNDPARATFGKVLSQHGTILEWVAKSRIEIDAGRLLVLNAADKIDRSDAKGAMKDISMAKIYVPSMALGVIDRAIQAHGAAGICQDFPLARMWAQMRTLRIADGPDEVHMNQLGRIESRRFKEL</sequence>
<dbReference type="GO" id="GO:0005737">
    <property type="term" value="C:cytoplasm"/>
    <property type="evidence" value="ECO:0007669"/>
    <property type="project" value="TreeGrafter"/>
</dbReference>
<dbReference type="InterPro" id="IPR006091">
    <property type="entry name" value="Acyl-CoA_Oxase/DH_mid-dom"/>
</dbReference>
<evidence type="ECO:0000259" key="9">
    <source>
        <dbReference type="Pfam" id="PF02770"/>
    </source>
</evidence>
<name>A0A5J5EQZ0_9PEZI</name>
<dbReference type="InterPro" id="IPR009100">
    <property type="entry name" value="AcylCoA_DH/oxidase_NM_dom_sf"/>
</dbReference>
<dbReference type="InterPro" id="IPR009075">
    <property type="entry name" value="AcylCo_DH/oxidase_C"/>
</dbReference>
<dbReference type="Pfam" id="PF00441">
    <property type="entry name" value="Acyl-CoA_dh_1"/>
    <property type="match status" value="1"/>
</dbReference>
<evidence type="ECO:0000259" key="8">
    <source>
        <dbReference type="Pfam" id="PF00441"/>
    </source>
</evidence>
<dbReference type="SUPFAM" id="SSF47203">
    <property type="entry name" value="Acyl-CoA dehydrogenase C-terminal domain-like"/>
    <property type="match status" value="1"/>
</dbReference>
<dbReference type="InterPro" id="IPR046373">
    <property type="entry name" value="Acyl-CoA_Oxase/DH_mid-dom_sf"/>
</dbReference>
<dbReference type="SUPFAM" id="SSF56645">
    <property type="entry name" value="Acyl-CoA dehydrogenase NM domain-like"/>
    <property type="match status" value="1"/>
</dbReference>
<dbReference type="GO" id="GO:0050660">
    <property type="term" value="F:flavin adenine dinucleotide binding"/>
    <property type="evidence" value="ECO:0007669"/>
    <property type="project" value="InterPro"/>
</dbReference>
<evidence type="ECO:0000256" key="5">
    <source>
        <dbReference type="ARBA" id="ARBA00022827"/>
    </source>
</evidence>
<dbReference type="Gene3D" id="2.40.110.10">
    <property type="entry name" value="Butyryl-CoA Dehydrogenase, subunit A, domain 2"/>
    <property type="match status" value="1"/>
</dbReference>
<evidence type="ECO:0000313" key="12">
    <source>
        <dbReference type="Proteomes" id="UP000326924"/>
    </source>
</evidence>
<evidence type="ECO:0000256" key="2">
    <source>
        <dbReference type="ARBA" id="ARBA00009347"/>
    </source>
</evidence>